<proteinExistence type="predicted"/>
<keyword evidence="3" id="KW-1185">Reference proteome</keyword>
<feature type="compositionally biased region" description="Basic and acidic residues" evidence="1">
    <location>
        <begin position="131"/>
        <end position="142"/>
    </location>
</feature>
<protein>
    <submittedName>
        <fullName evidence="2">Oidioi.mRNA.OKI2018_I69.YSR.g17075.t1.cds</fullName>
    </submittedName>
</protein>
<feature type="region of interest" description="Disordered" evidence="1">
    <location>
        <begin position="130"/>
        <end position="149"/>
    </location>
</feature>
<organism evidence="2 3">
    <name type="scientific">Oikopleura dioica</name>
    <name type="common">Tunicate</name>
    <dbReference type="NCBI Taxonomy" id="34765"/>
    <lineage>
        <taxon>Eukaryota</taxon>
        <taxon>Metazoa</taxon>
        <taxon>Chordata</taxon>
        <taxon>Tunicata</taxon>
        <taxon>Appendicularia</taxon>
        <taxon>Copelata</taxon>
        <taxon>Oikopleuridae</taxon>
        <taxon>Oikopleura</taxon>
    </lineage>
</organism>
<dbReference type="EMBL" id="OU015570">
    <property type="protein sequence ID" value="CAG5101424.1"/>
    <property type="molecule type" value="Genomic_DNA"/>
</dbReference>
<evidence type="ECO:0000313" key="3">
    <source>
        <dbReference type="Proteomes" id="UP001158576"/>
    </source>
</evidence>
<gene>
    <name evidence="2" type="ORF">OKIOD_LOCUS8633</name>
</gene>
<accession>A0ABN7SLW6</accession>
<sequence length="149" mass="17227">MSTGFAPLRGENKKDSNRLSLKAELTESPISESDHQKIQADLQKDDRYCFLLSEIEDDRERKVMIPESEIYIFQETIIEEMKANLKKLAVLHAKRKSLDDIKGALRRGENLHHDDQLIWDEGEANILAEYEATKQEDKNSDKKRSRSPA</sequence>
<name>A0ABN7SLW6_OIKDI</name>
<reference evidence="2 3" key="1">
    <citation type="submission" date="2021-04" db="EMBL/GenBank/DDBJ databases">
        <authorList>
            <person name="Bliznina A."/>
        </authorList>
    </citation>
    <scope>NUCLEOTIDE SEQUENCE [LARGE SCALE GENOMIC DNA]</scope>
</reference>
<dbReference type="Proteomes" id="UP001158576">
    <property type="component" value="Chromosome YSR"/>
</dbReference>
<evidence type="ECO:0000313" key="2">
    <source>
        <dbReference type="EMBL" id="CAG5101424.1"/>
    </source>
</evidence>
<evidence type="ECO:0000256" key="1">
    <source>
        <dbReference type="SAM" id="MobiDB-lite"/>
    </source>
</evidence>